<gene>
    <name evidence="2" type="ORF">SLS62_004571</name>
</gene>
<proteinExistence type="predicted"/>
<feature type="compositionally biased region" description="Acidic residues" evidence="1">
    <location>
        <begin position="115"/>
        <end position="124"/>
    </location>
</feature>
<keyword evidence="3" id="KW-1185">Reference proteome</keyword>
<feature type="compositionally biased region" description="Low complexity" evidence="1">
    <location>
        <begin position="408"/>
        <end position="443"/>
    </location>
</feature>
<feature type="compositionally biased region" description="Pro residues" evidence="1">
    <location>
        <begin position="353"/>
        <end position="368"/>
    </location>
</feature>
<feature type="region of interest" description="Disordered" evidence="1">
    <location>
        <begin position="260"/>
        <end position="446"/>
    </location>
</feature>
<evidence type="ECO:0008006" key="4">
    <source>
        <dbReference type="Google" id="ProtNLM"/>
    </source>
</evidence>
<dbReference type="EMBL" id="JAKJXP020000028">
    <property type="protein sequence ID" value="KAK7753496.1"/>
    <property type="molecule type" value="Genomic_DNA"/>
</dbReference>
<dbReference type="AlphaFoldDB" id="A0AAN9UU69"/>
<feature type="region of interest" description="Disordered" evidence="1">
    <location>
        <begin position="100"/>
        <end position="214"/>
    </location>
</feature>
<feature type="compositionally biased region" description="Basic and acidic residues" evidence="1">
    <location>
        <begin position="260"/>
        <end position="275"/>
    </location>
</feature>
<protein>
    <recommendedName>
        <fullName evidence="4">LIM zinc-binding domain-containing protein</fullName>
    </recommendedName>
</protein>
<evidence type="ECO:0000313" key="2">
    <source>
        <dbReference type="EMBL" id="KAK7753496.1"/>
    </source>
</evidence>
<dbReference type="Proteomes" id="UP001320420">
    <property type="component" value="Unassembled WGS sequence"/>
</dbReference>
<organism evidence="2 3">
    <name type="scientific">Diatrype stigma</name>
    <dbReference type="NCBI Taxonomy" id="117547"/>
    <lineage>
        <taxon>Eukaryota</taxon>
        <taxon>Fungi</taxon>
        <taxon>Dikarya</taxon>
        <taxon>Ascomycota</taxon>
        <taxon>Pezizomycotina</taxon>
        <taxon>Sordariomycetes</taxon>
        <taxon>Xylariomycetidae</taxon>
        <taxon>Xylariales</taxon>
        <taxon>Diatrypaceae</taxon>
        <taxon>Diatrype</taxon>
    </lineage>
</organism>
<name>A0AAN9UU69_9PEZI</name>
<evidence type="ECO:0000313" key="3">
    <source>
        <dbReference type="Proteomes" id="UP001320420"/>
    </source>
</evidence>
<evidence type="ECO:0000256" key="1">
    <source>
        <dbReference type="SAM" id="MobiDB-lite"/>
    </source>
</evidence>
<feature type="compositionally biased region" description="Basic and acidic residues" evidence="1">
    <location>
        <begin position="330"/>
        <end position="350"/>
    </location>
</feature>
<feature type="compositionally biased region" description="Low complexity" evidence="1">
    <location>
        <begin position="311"/>
        <end position="325"/>
    </location>
</feature>
<sequence length="487" mass="52645">MLTYSRKSRLASSSSSPFTCTFCWRLITHEGPPHTLGRAASRLACRSCHAALLDLAVCWVCGELVVRADECVSLGWCFWHRACYGCLLCGSRKIVVAKDENSGAGVGPPAVEDVFRDEEEDGTSDDGRRGESHSESGSGRELENVRIVDHDQGHRKSGAGRGENSSSREEGSRNDRDNGNGRGKGKGGARREGGSEDSFTGGVKRGRQGRERLGLVGGGRRKEILDVPLCATCVAELEDEMGGPLDDEAVVQRALDRIDRSDAGLSRERWERMNPIKDPITGSAAISSSSHHHPHSLHYSTQAYHSPARFQSDGAQSGSSSSVDGNPNPEDVRGIHDDNGSSDGRDKNEDAAAPPPSNSDPPPPPPPTTIYVSMRDPVNGPAFKPSSAKPIPRWMQLLWNRPPPPESPRQQQQQQQQPDFSKSPQHEPQLQPKPSPRSRQQPLLLNPALFPVPERTSSKSPAVVTMVTAPGLRAVRAARSTPSLGTV</sequence>
<feature type="compositionally biased region" description="Basic and acidic residues" evidence="1">
    <location>
        <begin position="166"/>
        <end position="179"/>
    </location>
</feature>
<accession>A0AAN9UU69</accession>
<reference evidence="2 3" key="1">
    <citation type="submission" date="2024-02" db="EMBL/GenBank/DDBJ databases">
        <title>De novo assembly and annotation of 12 fungi associated with fruit tree decline syndrome in Ontario, Canada.</title>
        <authorList>
            <person name="Sulman M."/>
            <person name="Ellouze W."/>
            <person name="Ilyukhin E."/>
        </authorList>
    </citation>
    <scope>NUCLEOTIDE SEQUENCE [LARGE SCALE GENOMIC DNA]</scope>
    <source>
        <strain evidence="2 3">M11/M66-122</strain>
    </source>
</reference>
<feature type="compositionally biased region" description="Basic and acidic residues" evidence="1">
    <location>
        <begin position="125"/>
        <end position="154"/>
    </location>
</feature>
<comment type="caution">
    <text evidence="2">The sequence shown here is derived from an EMBL/GenBank/DDBJ whole genome shotgun (WGS) entry which is preliminary data.</text>
</comment>